<feature type="region of interest" description="Disordered" evidence="1">
    <location>
        <begin position="342"/>
        <end position="380"/>
    </location>
</feature>
<evidence type="ECO:0000313" key="2">
    <source>
        <dbReference type="EMBL" id="KAJ7185097.1"/>
    </source>
</evidence>
<comment type="caution">
    <text evidence="2">The sequence shown here is derived from an EMBL/GenBank/DDBJ whole genome shotgun (WGS) entry which is preliminary data.</text>
</comment>
<accession>A0AAD6XWY2</accession>
<protein>
    <submittedName>
        <fullName evidence="2">Uncharacterized protein</fullName>
    </submittedName>
</protein>
<proteinExistence type="predicted"/>
<evidence type="ECO:0000256" key="1">
    <source>
        <dbReference type="SAM" id="MobiDB-lite"/>
    </source>
</evidence>
<feature type="compositionally biased region" description="Basic and acidic residues" evidence="1">
    <location>
        <begin position="47"/>
        <end position="60"/>
    </location>
</feature>
<keyword evidence="3" id="KW-1185">Reference proteome</keyword>
<gene>
    <name evidence="2" type="ORF">GGX14DRAFT_620523</name>
</gene>
<dbReference type="Proteomes" id="UP001219525">
    <property type="component" value="Unassembled WGS sequence"/>
</dbReference>
<dbReference type="AlphaFoldDB" id="A0AAD6XWY2"/>
<feature type="region of interest" description="Disordered" evidence="1">
    <location>
        <begin position="28"/>
        <end position="92"/>
    </location>
</feature>
<sequence length="380" mass="41953">MHYWDPLFARTSRCALRRVGPQAAITRPLRATSLPRLPPARRYGKSSKRDKDRDKEKYDSEATLSDSRGLGALQRGVRGVPPREEERAATPREDWECPFHVIPFLLVLGSEDSFTGATGAPPRRDARFSRAVPARRATPSHTINPWISPSVYGNHPRHPSTLTSLTSPAIHDEPRIRGNSRVRPLTDLQWLPSRALGSITGAQTAFVRSSSECEGVQERRREHRQVRLTSAAPLSATLQFTPPLSLGLCSPSGAPLDAEITRKLRKGHKTLPGFGWVNHTAPVLGPEEVIEECFPRWVGGHAADLARECAWALVEYKSHSGGPQDPGATLVLFEGLMPLNTASRSQARRRRRRLPSLFTPSPPGGGKTWKQAACSGPRRQ</sequence>
<feature type="compositionally biased region" description="Basic and acidic residues" evidence="1">
    <location>
        <begin position="81"/>
        <end position="92"/>
    </location>
</feature>
<name>A0AAD6XWY2_9AGAR</name>
<organism evidence="2 3">
    <name type="scientific">Mycena pura</name>
    <dbReference type="NCBI Taxonomy" id="153505"/>
    <lineage>
        <taxon>Eukaryota</taxon>
        <taxon>Fungi</taxon>
        <taxon>Dikarya</taxon>
        <taxon>Basidiomycota</taxon>
        <taxon>Agaricomycotina</taxon>
        <taxon>Agaricomycetes</taxon>
        <taxon>Agaricomycetidae</taxon>
        <taxon>Agaricales</taxon>
        <taxon>Marasmiineae</taxon>
        <taxon>Mycenaceae</taxon>
        <taxon>Mycena</taxon>
    </lineage>
</organism>
<reference evidence="2" key="1">
    <citation type="submission" date="2023-03" db="EMBL/GenBank/DDBJ databases">
        <title>Massive genome expansion in bonnet fungi (Mycena s.s.) driven by repeated elements and novel gene families across ecological guilds.</title>
        <authorList>
            <consortium name="Lawrence Berkeley National Laboratory"/>
            <person name="Harder C.B."/>
            <person name="Miyauchi S."/>
            <person name="Viragh M."/>
            <person name="Kuo A."/>
            <person name="Thoen E."/>
            <person name="Andreopoulos B."/>
            <person name="Lu D."/>
            <person name="Skrede I."/>
            <person name="Drula E."/>
            <person name="Henrissat B."/>
            <person name="Morin E."/>
            <person name="Kohler A."/>
            <person name="Barry K."/>
            <person name="LaButti K."/>
            <person name="Morin E."/>
            <person name="Salamov A."/>
            <person name="Lipzen A."/>
            <person name="Mereny Z."/>
            <person name="Hegedus B."/>
            <person name="Baldrian P."/>
            <person name="Stursova M."/>
            <person name="Weitz H."/>
            <person name="Taylor A."/>
            <person name="Grigoriev I.V."/>
            <person name="Nagy L.G."/>
            <person name="Martin F."/>
            <person name="Kauserud H."/>
        </authorList>
    </citation>
    <scope>NUCLEOTIDE SEQUENCE</scope>
    <source>
        <strain evidence="2">9144</strain>
    </source>
</reference>
<feature type="region of interest" description="Disordered" evidence="1">
    <location>
        <begin position="115"/>
        <end position="142"/>
    </location>
</feature>
<evidence type="ECO:0000313" key="3">
    <source>
        <dbReference type="Proteomes" id="UP001219525"/>
    </source>
</evidence>
<dbReference type="EMBL" id="JARJCW010000226">
    <property type="protein sequence ID" value="KAJ7185097.1"/>
    <property type="molecule type" value="Genomic_DNA"/>
</dbReference>